<dbReference type="PANTHER" id="PTHR15394">
    <property type="entry name" value="SERINE HYDROLASE RBBP9"/>
    <property type="match status" value="1"/>
</dbReference>
<comment type="caution">
    <text evidence="1">The sequence shown here is derived from an EMBL/GenBank/DDBJ whole genome shotgun (WGS) entry which is preliminary data.</text>
</comment>
<proteinExistence type="predicted"/>
<protein>
    <recommendedName>
        <fullName evidence="3">Serine hydrolase family protein</fullName>
    </recommendedName>
</protein>
<dbReference type="STRING" id="1797582.A2442_00320"/>
<gene>
    <name evidence="1" type="ORF">A2442_00320</name>
</gene>
<evidence type="ECO:0008006" key="3">
    <source>
        <dbReference type="Google" id="ProtNLM"/>
    </source>
</evidence>
<dbReference type="InterPro" id="IPR010662">
    <property type="entry name" value="RBBP9/YdeN"/>
</dbReference>
<evidence type="ECO:0000313" key="2">
    <source>
        <dbReference type="Proteomes" id="UP000179003"/>
    </source>
</evidence>
<dbReference type="AlphaFoldDB" id="A0A1F5EI09"/>
<dbReference type="Pfam" id="PF06821">
    <property type="entry name" value="Ser_hydrolase"/>
    <property type="match status" value="1"/>
</dbReference>
<sequence>MKKIFIIHGWDGTDWLSYAEKSFKKLGFEVFAPEMPDPETPKIDEWINYLKNITKDIDEKTIFIGHSIGCQTIMRFLSEQDKKVAGCVFVAGWFNLENLEDATAEKIAEPWIKIPINVERVKNNCGKIITILGDDDEWVPYAQTRKDFEEKLGSEVITLEGVGHITKEDGYEQFPELIEIIKKEF</sequence>
<reference evidence="1 2" key="1">
    <citation type="journal article" date="2016" name="Nat. Commun.">
        <title>Thousands of microbial genomes shed light on interconnected biogeochemical processes in an aquifer system.</title>
        <authorList>
            <person name="Anantharaman K."/>
            <person name="Brown C.T."/>
            <person name="Hug L.A."/>
            <person name="Sharon I."/>
            <person name="Castelle C.J."/>
            <person name="Probst A.J."/>
            <person name="Thomas B.C."/>
            <person name="Singh A."/>
            <person name="Wilkins M.J."/>
            <person name="Karaoz U."/>
            <person name="Brodie E.L."/>
            <person name="Williams K.H."/>
            <person name="Hubbard S.S."/>
            <person name="Banfield J.F."/>
        </authorList>
    </citation>
    <scope>NUCLEOTIDE SEQUENCE [LARGE SCALE GENOMIC DNA]</scope>
</reference>
<dbReference type="SUPFAM" id="SSF53474">
    <property type="entry name" value="alpha/beta-Hydrolases"/>
    <property type="match status" value="1"/>
</dbReference>
<dbReference type="Proteomes" id="UP000179003">
    <property type="component" value="Unassembled WGS sequence"/>
</dbReference>
<dbReference type="Gene3D" id="3.40.50.1820">
    <property type="entry name" value="alpha/beta hydrolase"/>
    <property type="match status" value="1"/>
</dbReference>
<organism evidence="1 2">
    <name type="scientific">Candidatus Campbellbacteria bacterium RIFOXYC2_FULL_35_25</name>
    <dbReference type="NCBI Taxonomy" id="1797582"/>
    <lineage>
        <taxon>Bacteria</taxon>
        <taxon>Candidatus Campbelliibacteriota</taxon>
    </lineage>
</organism>
<dbReference type="GO" id="GO:0016787">
    <property type="term" value="F:hydrolase activity"/>
    <property type="evidence" value="ECO:0007669"/>
    <property type="project" value="InterPro"/>
</dbReference>
<evidence type="ECO:0000313" key="1">
    <source>
        <dbReference type="EMBL" id="OGD67057.1"/>
    </source>
</evidence>
<dbReference type="EMBL" id="MFAE01000009">
    <property type="protein sequence ID" value="OGD67057.1"/>
    <property type="molecule type" value="Genomic_DNA"/>
</dbReference>
<dbReference type="PANTHER" id="PTHR15394:SF3">
    <property type="entry name" value="SERINE HYDROLASE RBBP9"/>
    <property type="match status" value="1"/>
</dbReference>
<dbReference type="InterPro" id="IPR029058">
    <property type="entry name" value="AB_hydrolase_fold"/>
</dbReference>
<name>A0A1F5EI09_9BACT</name>
<accession>A0A1F5EI09</accession>